<reference evidence="1 2" key="1">
    <citation type="submission" date="2023-10" db="EMBL/GenBank/DDBJ databases">
        <title>Two novel species belonging to the OM43/NOR5 clade.</title>
        <authorList>
            <person name="Park M."/>
        </authorList>
    </citation>
    <scope>NUCLEOTIDE SEQUENCE [LARGE SCALE GENOMIC DNA]</scope>
    <source>
        <strain evidence="1 2">IMCC45268</strain>
    </source>
</reference>
<dbReference type="RefSeq" id="WP_407329649.1">
    <property type="nucleotide sequence ID" value="NZ_CP136865.1"/>
</dbReference>
<sequence length="100" mass="11208">MRKDKAKVLDEQWDDERVASFLEPRPGDGENADFRLLLRAYQSMRDSDFARFLPLFCSAGRDINAVGDEGKTLLQEVSEHRYGTAYAEVLKTHGATEGAG</sequence>
<name>A0ABZ0IFL4_9GAMM</name>
<dbReference type="EMBL" id="CP136865">
    <property type="protein sequence ID" value="WOJ98322.1"/>
    <property type="molecule type" value="Genomic_DNA"/>
</dbReference>
<gene>
    <name evidence="1" type="ORF">R0137_07070</name>
</gene>
<dbReference type="Proteomes" id="UP001626549">
    <property type="component" value="Chromosome"/>
</dbReference>
<evidence type="ECO:0000313" key="2">
    <source>
        <dbReference type="Proteomes" id="UP001626549"/>
    </source>
</evidence>
<protein>
    <submittedName>
        <fullName evidence="1">PA4642 family protein</fullName>
    </submittedName>
</protein>
<organism evidence="1 2">
    <name type="scientific">Congregibacter brevis</name>
    <dbReference type="NCBI Taxonomy" id="3081201"/>
    <lineage>
        <taxon>Bacteria</taxon>
        <taxon>Pseudomonadati</taxon>
        <taxon>Pseudomonadota</taxon>
        <taxon>Gammaproteobacteria</taxon>
        <taxon>Cellvibrionales</taxon>
        <taxon>Halieaceae</taxon>
        <taxon>Congregibacter</taxon>
    </lineage>
</organism>
<proteinExistence type="predicted"/>
<dbReference type="NCBIfam" id="NF038106">
    <property type="entry name" value="gamma_NF038106"/>
    <property type="match status" value="1"/>
</dbReference>
<evidence type="ECO:0000313" key="1">
    <source>
        <dbReference type="EMBL" id="WOJ98322.1"/>
    </source>
</evidence>
<keyword evidence="2" id="KW-1185">Reference proteome</keyword>
<accession>A0ABZ0IFL4</accession>
<dbReference type="InterPro" id="IPR047742">
    <property type="entry name" value="PA4642-like"/>
</dbReference>